<reference evidence="1" key="1">
    <citation type="submission" date="2022-11" db="EMBL/GenBank/DDBJ databases">
        <authorList>
            <person name="Scott C."/>
            <person name="Bruce N."/>
        </authorList>
    </citation>
    <scope>NUCLEOTIDE SEQUENCE</scope>
</reference>
<dbReference type="OrthoDB" id="5423818at2759"/>
<dbReference type="AlphaFoldDB" id="A0A9P1H0N7"/>
<keyword evidence="2" id="KW-1185">Reference proteome</keyword>
<organism evidence="1 2">
    <name type="scientific">Parascedosporium putredinis</name>
    <dbReference type="NCBI Taxonomy" id="1442378"/>
    <lineage>
        <taxon>Eukaryota</taxon>
        <taxon>Fungi</taxon>
        <taxon>Dikarya</taxon>
        <taxon>Ascomycota</taxon>
        <taxon>Pezizomycotina</taxon>
        <taxon>Sordariomycetes</taxon>
        <taxon>Hypocreomycetidae</taxon>
        <taxon>Microascales</taxon>
        <taxon>Microascaceae</taxon>
        <taxon>Parascedosporium</taxon>
    </lineage>
</organism>
<sequence length="190" mass="20595">MRAVLPFRAAYPLTDVSPGASDQALAGSSSSDSPTGVIGIDLEFTDDLDWQANPLSYDFEHDLGFGAMSGEAPFVHARQWLESEKNDYLAAVESIAQLCANGPVRSQDFLLNAIKGELEKIQAQCTKGSRSDDVAAMQAITLYTVMRTCHTAATDSDLLSRISSSTISARMSTWSHHRDLYNLRIGMTGS</sequence>
<protein>
    <submittedName>
        <fullName evidence="1">Uncharacterized protein</fullName>
    </submittedName>
</protein>
<name>A0A9P1H0N7_9PEZI</name>
<accession>A0A9P1H0N7</accession>
<dbReference type="Proteomes" id="UP000838763">
    <property type="component" value="Unassembled WGS sequence"/>
</dbReference>
<evidence type="ECO:0000313" key="1">
    <source>
        <dbReference type="EMBL" id="CAI4214422.1"/>
    </source>
</evidence>
<evidence type="ECO:0000313" key="2">
    <source>
        <dbReference type="Proteomes" id="UP000838763"/>
    </source>
</evidence>
<gene>
    <name evidence="1" type="ORF">PPNO1_LOCUS4153</name>
</gene>
<proteinExistence type="predicted"/>
<dbReference type="EMBL" id="CALLCH030000011">
    <property type="protein sequence ID" value="CAI4214422.1"/>
    <property type="molecule type" value="Genomic_DNA"/>
</dbReference>
<comment type="caution">
    <text evidence="1">The sequence shown here is derived from an EMBL/GenBank/DDBJ whole genome shotgun (WGS) entry which is preliminary data.</text>
</comment>